<reference evidence="3" key="2">
    <citation type="journal article" date="2021" name="PeerJ">
        <title>Extensive microbial diversity within the chicken gut microbiome revealed by metagenomics and culture.</title>
        <authorList>
            <person name="Gilroy R."/>
            <person name="Ravi A."/>
            <person name="Getino M."/>
            <person name="Pursley I."/>
            <person name="Horton D.L."/>
            <person name="Alikhan N.F."/>
            <person name="Baker D."/>
            <person name="Gharbi K."/>
            <person name="Hall N."/>
            <person name="Watson M."/>
            <person name="Adriaenssens E.M."/>
            <person name="Foster-Nyarko E."/>
            <person name="Jarju S."/>
            <person name="Secka A."/>
            <person name="Antonio M."/>
            <person name="Oren A."/>
            <person name="Chaudhuri R.R."/>
            <person name="La Ragione R."/>
            <person name="Hildebrand F."/>
            <person name="Pallen M.J."/>
        </authorList>
    </citation>
    <scope>NUCLEOTIDE SEQUENCE</scope>
    <source>
        <strain evidence="3">ChiW13-3771</strain>
    </source>
</reference>
<evidence type="ECO:0000256" key="1">
    <source>
        <dbReference type="SAM" id="Phobius"/>
    </source>
</evidence>
<dbReference type="GO" id="GO:0080120">
    <property type="term" value="P:CAAX-box protein maturation"/>
    <property type="evidence" value="ECO:0007669"/>
    <property type="project" value="UniProtKB-ARBA"/>
</dbReference>
<sequence length="288" mass="33035">MRSDGWFIRIWKLIYPLIVYFAINIVLVTLINGVWIWRLTTANPNLDDVRLLQLYQQQVMNYQMAIVLGVDLVIAAILWIFYSRDSRRLVPVRKKTQPIHWILVILLGIFGGLAGNFIVILSGLIQLFPDVYEEMAEIQYSGPVWIQFLSMGLAAPIMEEILFRGLIFRRLRTYCKFPVALIVSSFIFGLCHGNILQFFYAFLLGLLMGLLYERSRTLWAPIAFHAAANLFSVAVTNYTIINIIISSSPLLSVVLSFGMVVVIVYLFNTTLKPEEERRETINDSNSML</sequence>
<comment type="caution">
    <text evidence="3">The sequence shown here is derived from an EMBL/GenBank/DDBJ whole genome shotgun (WGS) entry which is preliminary data.</text>
</comment>
<keyword evidence="1" id="KW-0472">Membrane</keyword>
<accession>A0A9D1EGW0</accession>
<organism evidence="3 4">
    <name type="scientific">Candidatus Fimimorpha faecalis</name>
    <dbReference type="NCBI Taxonomy" id="2840824"/>
    <lineage>
        <taxon>Bacteria</taxon>
        <taxon>Bacillati</taxon>
        <taxon>Bacillota</taxon>
        <taxon>Clostridia</taxon>
        <taxon>Eubacteriales</taxon>
        <taxon>Candidatus Fimimorpha</taxon>
    </lineage>
</organism>
<evidence type="ECO:0000313" key="4">
    <source>
        <dbReference type="Proteomes" id="UP000824201"/>
    </source>
</evidence>
<dbReference type="InterPro" id="IPR003675">
    <property type="entry name" value="Rce1/LyrA-like_dom"/>
</dbReference>
<reference evidence="3" key="1">
    <citation type="submission" date="2020-10" db="EMBL/GenBank/DDBJ databases">
        <authorList>
            <person name="Gilroy R."/>
        </authorList>
    </citation>
    <scope>NUCLEOTIDE SEQUENCE</scope>
    <source>
        <strain evidence="3">ChiW13-3771</strain>
    </source>
</reference>
<feature type="transmembrane region" description="Helical" evidence="1">
    <location>
        <begin position="62"/>
        <end position="82"/>
    </location>
</feature>
<evidence type="ECO:0000259" key="2">
    <source>
        <dbReference type="Pfam" id="PF02517"/>
    </source>
</evidence>
<dbReference type="AlphaFoldDB" id="A0A9D1EGW0"/>
<proteinExistence type="predicted"/>
<feature type="transmembrane region" description="Helical" evidence="1">
    <location>
        <begin position="179"/>
        <end position="212"/>
    </location>
</feature>
<gene>
    <name evidence="3" type="ORF">IAC96_13900</name>
</gene>
<evidence type="ECO:0000313" key="3">
    <source>
        <dbReference type="EMBL" id="HIR90034.1"/>
    </source>
</evidence>
<dbReference type="PANTHER" id="PTHR36435:SF1">
    <property type="entry name" value="CAAX AMINO TERMINAL PROTEASE FAMILY PROTEIN"/>
    <property type="match status" value="1"/>
</dbReference>
<dbReference type="InterPro" id="IPR052710">
    <property type="entry name" value="CAAX_protease"/>
</dbReference>
<feature type="transmembrane region" description="Helical" evidence="1">
    <location>
        <begin position="145"/>
        <end position="167"/>
    </location>
</feature>
<name>A0A9D1EGW0_9FIRM</name>
<feature type="transmembrane region" description="Helical" evidence="1">
    <location>
        <begin position="12"/>
        <end position="37"/>
    </location>
</feature>
<keyword evidence="1" id="KW-0812">Transmembrane</keyword>
<keyword evidence="3" id="KW-0378">Hydrolase</keyword>
<keyword evidence="3" id="KW-0645">Protease</keyword>
<feature type="transmembrane region" description="Helical" evidence="1">
    <location>
        <begin position="218"/>
        <end position="238"/>
    </location>
</feature>
<keyword evidence="1" id="KW-1133">Transmembrane helix</keyword>
<feature type="transmembrane region" description="Helical" evidence="1">
    <location>
        <begin position="250"/>
        <end position="267"/>
    </location>
</feature>
<feature type="domain" description="CAAX prenyl protease 2/Lysostaphin resistance protein A-like" evidence="2">
    <location>
        <begin position="144"/>
        <end position="231"/>
    </location>
</feature>
<feature type="transmembrane region" description="Helical" evidence="1">
    <location>
        <begin position="102"/>
        <end position="125"/>
    </location>
</feature>
<dbReference type="EMBL" id="DVHN01000195">
    <property type="protein sequence ID" value="HIR90034.1"/>
    <property type="molecule type" value="Genomic_DNA"/>
</dbReference>
<dbReference type="GO" id="GO:0008237">
    <property type="term" value="F:metallopeptidase activity"/>
    <property type="evidence" value="ECO:0007669"/>
    <property type="project" value="UniProtKB-KW"/>
</dbReference>
<dbReference type="Proteomes" id="UP000824201">
    <property type="component" value="Unassembled WGS sequence"/>
</dbReference>
<keyword evidence="3" id="KW-0482">Metalloprotease</keyword>
<dbReference type="PANTHER" id="PTHR36435">
    <property type="entry name" value="SLR1288 PROTEIN"/>
    <property type="match status" value="1"/>
</dbReference>
<protein>
    <submittedName>
        <fullName evidence="3">CPBP family intramembrane metalloprotease</fullName>
    </submittedName>
</protein>
<dbReference type="Pfam" id="PF02517">
    <property type="entry name" value="Rce1-like"/>
    <property type="match status" value="1"/>
</dbReference>
<dbReference type="GO" id="GO:0004175">
    <property type="term" value="F:endopeptidase activity"/>
    <property type="evidence" value="ECO:0007669"/>
    <property type="project" value="UniProtKB-ARBA"/>
</dbReference>